<dbReference type="InterPro" id="IPR008929">
    <property type="entry name" value="Chondroitin_lyas"/>
</dbReference>
<organism evidence="7 8">
    <name type="scientific">Sphingomonas donggukensis</name>
    <dbReference type="NCBI Taxonomy" id="2949093"/>
    <lineage>
        <taxon>Bacteria</taxon>
        <taxon>Pseudomonadati</taxon>
        <taxon>Pseudomonadota</taxon>
        <taxon>Alphaproteobacteria</taxon>
        <taxon>Sphingomonadales</taxon>
        <taxon>Sphingomonadaceae</taxon>
        <taxon>Sphingomonas</taxon>
    </lineage>
</organism>
<name>A0ABY4TQG0_9SPHN</name>
<dbReference type="PANTHER" id="PTHR39210">
    <property type="entry name" value="HEPARIN-SULFATE LYASE"/>
    <property type="match status" value="1"/>
</dbReference>
<keyword evidence="3" id="KW-0574">Periplasm</keyword>
<gene>
    <name evidence="7" type="ORF">M9980_07600</name>
</gene>
<dbReference type="Gene3D" id="1.50.10.100">
    <property type="entry name" value="Chondroitin AC/alginate lyase"/>
    <property type="match status" value="1"/>
</dbReference>
<keyword evidence="8" id="KW-1185">Reference proteome</keyword>
<evidence type="ECO:0000256" key="1">
    <source>
        <dbReference type="ARBA" id="ARBA00004418"/>
    </source>
</evidence>
<comment type="subcellular location">
    <subcellularLocation>
        <location evidence="1">Periplasm</location>
    </subcellularLocation>
</comment>
<keyword evidence="4" id="KW-0456">Lyase</keyword>
<evidence type="ECO:0000259" key="5">
    <source>
        <dbReference type="Pfam" id="PF07940"/>
    </source>
</evidence>
<accession>A0ABY4TQG0</accession>
<evidence type="ECO:0000256" key="3">
    <source>
        <dbReference type="ARBA" id="ARBA00022764"/>
    </source>
</evidence>
<dbReference type="InterPro" id="IPR012480">
    <property type="entry name" value="Hepar_II_III_C"/>
</dbReference>
<evidence type="ECO:0000313" key="8">
    <source>
        <dbReference type="Proteomes" id="UP001055580"/>
    </source>
</evidence>
<dbReference type="Gene3D" id="2.70.98.70">
    <property type="match status" value="1"/>
</dbReference>
<feature type="domain" description="Heparin-sulfate lyase N-terminal" evidence="6">
    <location>
        <begin position="122"/>
        <end position="293"/>
    </location>
</feature>
<sequence>MSARRLIRAAQFARYVPVSQLLWRVRLAGQRRLGIGLRTSGKPAPPLAPEPPQPVFPPRTGLIERGEGGWRCTFVGRSVDVGDPVDWSLPSRGAADQLWRMNLHYFEYLEALDRDAGLDLIRQWIATHPSATRETLADAWNSYALSLRVVCWMQFLARTGGAGDVRDVVDALARQMRFLTRNLERDLGGNHLMKNIKALLWASAVFSGAEAGEWRALGTRLLRRELATQVLGDGVHYELSPSYHAQVLADLIEIRHAAGEVLPGLGATIAAMTRAAVDLAHPDGRAALFNDAGLHMAYPPAAFAEAAPQPVFAYREAGYYGAHLPAWSIIADMGRIGADSLPAHAHGDIGTFELSVAGLRFVVDQGVFEYVAGPRRSLSRAAHAHAALAIAGAEQADFFGAFRCGRRPDVTVTQWQPGEAGFVLEGTHDGYSHLSGAPVATRRFEVSADAIRITDRLSARVDAAVSVGLLLHPECVVTISDGIALVRRGDAAIAVQGSGTLSDAPATWWPDMGVEHATRRLTLTWAEGSDEGWLQIRPLAG</sequence>
<evidence type="ECO:0000313" key="7">
    <source>
        <dbReference type="EMBL" id="URW74452.1"/>
    </source>
</evidence>
<reference evidence="7" key="1">
    <citation type="submission" date="2022-05" db="EMBL/GenBank/DDBJ databases">
        <title>Sphingomonas sp. strain RMG20 Genome sequencing and assembly.</title>
        <authorList>
            <person name="Kim I."/>
        </authorList>
    </citation>
    <scope>NUCLEOTIDE SEQUENCE</scope>
    <source>
        <strain evidence="7">RMG20</strain>
    </source>
</reference>
<dbReference type="RefSeq" id="WP_250748551.1">
    <property type="nucleotide sequence ID" value="NZ_CP098401.1"/>
</dbReference>
<protein>
    <submittedName>
        <fullName evidence="7">Heparinase II/III family protein</fullName>
    </submittedName>
</protein>
<proteinExistence type="predicted"/>
<dbReference type="Pfam" id="PF07940">
    <property type="entry name" value="Hepar_II_III_C"/>
    <property type="match status" value="1"/>
</dbReference>
<evidence type="ECO:0000259" key="6">
    <source>
        <dbReference type="Pfam" id="PF16889"/>
    </source>
</evidence>
<dbReference type="SUPFAM" id="SSF48230">
    <property type="entry name" value="Chondroitin AC/alginate lyase"/>
    <property type="match status" value="1"/>
</dbReference>
<dbReference type="EMBL" id="CP098401">
    <property type="protein sequence ID" value="URW74452.1"/>
    <property type="molecule type" value="Genomic_DNA"/>
</dbReference>
<feature type="domain" description="Heparinase II/III-like C-terminal" evidence="5">
    <location>
        <begin position="308"/>
        <end position="523"/>
    </location>
</feature>
<dbReference type="InterPro" id="IPR031680">
    <property type="entry name" value="Hepar_II_III_N"/>
</dbReference>
<keyword evidence="2" id="KW-0732">Signal</keyword>
<dbReference type="PANTHER" id="PTHR39210:SF1">
    <property type="entry name" value="HEPARIN-SULFATE LYASE"/>
    <property type="match status" value="1"/>
</dbReference>
<dbReference type="Proteomes" id="UP001055580">
    <property type="component" value="Chromosome"/>
</dbReference>
<evidence type="ECO:0000256" key="2">
    <source>
        <dbReference type="ARBA" id="ARBA00022729"/>
    </source>
</evidence>
<evidence type="ECO:0000256" key="4">
    <source>
        <dbReference type="ARBA" id="ARBA00023239"/>
    </source>
</evidence>
<dbReference type="Pfam" id="PF16889">
    <property type="entry name" value="Hepar_II_III_N"/>
    <property type="match status" value="1"/>
</dbReference>